<dbReference type="EMBL" id="VUJX02000001">
    <property type="protein sequence ID" value="KAL0944883.1"/>
    <property type="molecule type" value="Genomic_DNA"/>
</dbReference>
<dbReference type="Proteomes" id="UP000805649">
    <property type="component" value="Unassembled WGS sequence"/>
</dbReference>
<organism evidence="1 2">
    <name type="scientific">Colletotrichum truncatum</name>
    <name type="common">Anthracnose fungus</name>
    <name type="synonym">Colletotrichum capsici</name>
    <dbReference type="NCBI Taxonomy" id="5467"/>
    <lineage>
        <taxon>Eukaryota</taxon>
        <taxon>Fungi</taxon>
        <taxon>Dikarya</taxon>
        <taxon>Ascomycota</taxon>
        <taxon>Pezizomycotina</taxon>
        <taxon>Sordariomycetes</taxon>
        <taxon>Hypocreomycetidae</taxon>
        <taxon>Glomerellales</taxon>
        <taxon>Glomerellaceae</taxon>
        <taxon>Colletotrichum</taxon>
        <taxon>Colletotrichum truncatum species complex</taxon>
    </lineage>
</organism>
<evidence type="ECO:0000313" key="2">
    <source>
        <dbReference type="Proteomes" id="UP000805649"/>
    </source>
</evidence>
<comment type="caution">
    <text evidence="1">The sequence shown here is derived from an EMBL/GenBank/DDBJ whole genome shotgun (WGS) entry which is preliminary data.</text>
</comment>
<evidence type="ECO:0000313" key="1">
    <source>
        <dbReference type="EMBL" id="KAL0944883.1"/>
    </source>
</evidence>
<proteinExistence type="predicted"/>
<sequence length="301" mass="32861">MASLHPHEQQPHSSRHSTHSGSPEAEKMLKNPNGAPGPEAGAIPDGLEVNEGAHFNTAPQAYQPDAYQPEVQQYKAYYDHNPQTPQTQYTQTTYTNNHQPPVAVPPVQHESKGDRRVCGLRKPTFLLTLVCLALLAAVIAIAGAMGAVLAQKNSEVADLSASVSALASATASPTPTTTSVAALDMSKPAPTDTAIRKGECPTTSTKPQWEIPGTNLTFVKDCGKDYIYKDITKIPTRNIEECIRFCAVYNLNQQTDLWRCAGIVYLYRDDDGGNNPFCWLKYAQNTDQILSKNYAESAWIV</sequence>
<keyword evidence="2" id="KW-1185">Reference proteome</keyword>
<name>A0ACC3ZLN1_COLTU</name>
<accession>A0ACC3ZLN1</accession>
<reference evidence="1 2" key="1">
    <citation type="journal article" date="2020" name="Phytopathology">
        <title>Genome Sequence Resources of Colletotrichum truncatum, C. plurivorum, C. musicola, and C. sojae: Four Species Pathogenic to Soybean (Glycine max).</title>
        <authorList>
            <person name="Rogerio F."/>
            <person name="Boufleur T.R."/>
            <person name="Ciampi-Guillardi M."/>
            <person name="Sukno S.A."/>
            <person name="Thon M.R."/>
            <person name="Massola Junior N.S."/>
            <person name="Baroncelli R."/>
        </authorList>
    </citation>
    <scope>NUCLEOTIDE SEQUENCE [LARGE SCALE GENOMIC DNA]</scope>
    <source>
        <strain evidence="1 2">CMES1059</strain>
    </source>
</reference>
<protein>
    <submittedName>
        <fullName evidence="1">Uncharacterized protein</fullName>
    </submittedName>
</protein>
<gene>
    <name evidence="1" type="ORF">CTRU02_202770</name>
</gene>